<dbReference type="Proteomes" id="UP000270094">
    <property type="component" value="Unassembled WGS sequence"/>
</dbReference>
<evidence type="ECO:0000313" key="2">
    <source>
        <dbReference type="Proteomes" id="UP000270094"/>
    </source>
</evidence>
<evidence type="ECO:0000313" key="1">
    <source>
        <dbReference type="EMBL" id="VDM84145.1"/>
    </source>
</evidence>
<keyword evidence="2" id="KW-1185">Reference proteome</keyword>
<proteinExistence type="predicted"/>
<sequence length="110" mass="12312">MDVKSGISCSHFHAALSYAPLGCRTRTTQEEVRDSPPPLRLVIDCSDEDELLGAGEVESFTQWDMARDALQKIEMNYAASHAYFLALYAVASDDALTEIRQRSIWRSTGR</sequence>
<organism evidence="1 2">
    <name type="scientific">Strongylus vulgaris</name>
    <name type="common">Blood worm</name>
    <dbReference type="NCBI Taxonomy" id="40348"/>
    <lineage>
        <taxon>Eukaryota</taxon>
        <taxon>Metazoa</taxon>
        <taxon>Ecdysozoa</taxon>
        <taxon>Nematoda</taxon>
        <taxon>Chromadorea</taxon>
        <taxon>Rhabditida</taxon>
        <taxon>Rhabditina</taxon>
        <taxon>Rhabditomorpha</taxon>
        <taxon>Strongyloidea</taxon>
        <taxon>Strongylidae</taxon>
        <taxon>Strongylus</taxon>
    </lineage>
</organism>
<name>A0A3P7LNW0_STRVU</name>
<accession>A0A3P7LNW0</accession>
<dbReference type="OrthoDB" id="5873801at2759"/>
<gene>
    <name evidence="1" type="ORF">SVUK_LOCUS19143</name>
</gene>
<dbReference type="EMBL" id="UYYB01127859">
    <property type="protein sequence ID" value="VDM84145.1"/>
    <property type="molecule type" value="Genomic_DNA"/>
</dbReference>
<protein>
    <submittedName>
        <fullName evidence="1">Uncharacterized protein</fullName>
    </submittedName>
</protein>
<reference evidence="1 2" key="1">
    <citation type="submission" date="2018-11" db="EMBL/GenBank/DDBJ databases">
        <authorList>
            <consortium name="Pathogen Informatics"/>
        </authorList>
    </citation>
    <scope>NUCLEOTIDE SEQUENCE [LARGE SCALE GENOMIC DNA]</scope>
</reference>
<dbReference type="AlphaFoldDB" id="A0A3P7LNW0"/>